<keyword evidence="3" id="KW-1185">Reference proteome</keyword>
<sequence>MGGKAHHKGAWAGDSARPFGAEHPHSTVPPHTDLGHSIKLGMGDPGSSRNEKSRLKVGFCNTCWSLCVAIDAQTANLGNPVRAKVPAQIRP</sequence>
<accession>A0ABP9S452</accession>
<evidence type="ECO:0000313" key="2">
    <source>
        <dbReference type="EMBL" id="GAA5190612.1"/>
    </source>
</evidence>
<dbReference type="Proteomes" id="UP001501600">
    <property type="component" value="Unassembled WGS sequence"/>
</dbReference>
<reference evidence="3" key="1">
    <citation type="journal article" date="2019" name="Int. J. Syst. Evol. Microbiol.">
        <title>The Global Catalogue of Microorganisms (GCM) 10K type strain sequencing project: providing services to taxonomists for standard genome sequencing and annotation.</title>
        <authorList>
            <consortium name="The Broad Institute Genomics Platform"/>
            <consortium name="The Broad Institute Genome Sequencing Center for Infectious Disease"/>
            <person name="Wu L."/>
            <person name="Ma J."/>
        </authorList>
    </citation>
    <scope>NUCLEOTIDE SEQUENCE [LARGE SCALE GENOMIC DNA]</scope>
    <source>
        <strain evidence="3">JCM 18720</strain>
    </source>
</reference>
<dbReference type="EMBL" id="BAABLF010000008">
    <property type="protein sequence ID" value="GAA5190612.1"/>
    <property type="molecule type" value="Genomic_DNA"/>
</dbReference>
<organism evidence="2 3">
    <name type="scientific">Ferrimonas gelatinilytica</name>
    <dbReference type="NCBI Taxonomy" id="1255257"/>
    <lineage>
        <taxon>Bacteria</taxon>
        <taxon>Pseudomonadati</taxon>
        <taxon>Pseudomonadota</taxon>
        <taxon>Gammaproteobacteria</taxon>
        <taxon>Alteromonadales</taxon>
        <taxon>Ferrimonadaceae</taxon>
        <taxon>Ferrimonas</taxon>
    </lineage>
</organism>
<protein>
    <submittedName>
        <fullName evidence="2">Uncharacterized protein</fullName>
    </submittedName>
</protein>
<comment type="caution">
    <text evidence="2">The sequence shown here is derived from an EMBL/GenBank/DDBJ whole genome shotgun (WGS) entry which is preliminary data.</text>
</comment>
<name>A0ABP9S452_9GAMM</name>
<evidence type="ECO:0000256" key="1">
    <source>
        <dbReference type="SAM" id="MobiDB-lite"/>
    </source>
</evidence>
<proteinExistence type="predicted"/>
<gene>
    <name evidence="2" type="ORF">GCM10025772_15690</name>
</gene>
<feature type="region of interest" description="Disordered" evidence="1">
    <location>
        <begin position="1"/>
        <end position="51"/>
    </location>
</feature>
<evidence type="ECO:0000313" key="3">
    <source>
        <dbReference type="Proteomes" id="UP001501600"/>
    </source>
</evidence>